<reference evidence="2 3" key="1">
    <citation type="submission" date="2022-12" db="EMBL/GenBank/DDBJ databases">
        <title>Chromosome-level genome of Tegillarca granosa.</title>
        <authorList>
            <person name="Kim J."/>
        </authorList>
    </citation>
    <scope>NUCLEOTIDE SEQUENCE [LARGE SCALE GENOMIC DNA]</scope>
    <source>
        <strain evidence="2">Teg-2019</strain>
        <tissue evidence="2">Adductor muscle</tissue>
    </source>
</reference>
<comment type="caution">
    <text evidence="2">The sequence shown here is derived from an EMBL/GenBank/DDBJ whole genome shotgun (WGS) entry which is preliminary data.</text>
</comment>
<evidence type="ECO:0000313" key="2">
    <source>
        <dbReference type="EMBL" id="KAJ8318347.1"/>
    </source>
</evidence>
<keyword evidence="3" id="KW-1185">Reference proteome</keyword>
<proteinExistence type="predicted"/>
<protein>
    <submittedName>
        <fullName evidence="2">Uncharacterized protein</fullName>
    </submittedName>
</protein>
<gene>
    <name evidence="2" type="ORF">KUTeg_003438</name>
</gene>
<accession>A0ABQ9FNZ1</accession>
<dbReference type="InterPro" id="IPR027814">
    <property type="entry name" value="DUF4562"/>
</dbReference>
<feature type="region of interest" description="Disordered" evidence="1">
    <location>
        <begin position="1"/>
        <end position="26"/>
    </location>
</feature>
<name>A0ABQ9FNZ1_TEGGR</name>
<feature type="region of interest" description="Disordered" evidence="1">
    <location>
        <begin position="82"/>
        <end position="105"/>
    </location>
</feature>
<dbReference type="PANTHER" id="PTHR34833:SF1">
    <property type="entry name" value="GENE, 17359-RELATED"/>
    <property type="match status" value="1"/>
</dbReference>
<evidence type="ECO:0000256" key="1">
    <source>
        <dbReference type="SAM" id="MobiDB-lite"/>
    </source>
</evidence>
<dbReference type="PANTHER" id="PTHR34833">
    <property type="entry name" value="GENE, 17359-RELATED"/>
    <property type="match status" value="1"/>
</dbReference>
<dbReference type="Proteomes" id="UP001217089">
    <property type="component" value="Unassembled WGS sequence"/>
</dbReference>
<organism evidence="2 3">
    <name type="scientific">Tegillarca granosa</name>
    <name type="common">Malaysian cockle</name>
    <name type="synonym">Anadara granosa</name>
    <dbReference type="NCBI Taxonomy" id="220873"/>
    <lineage>
        <taxon>Eukaryota</taxon>
        <taxon>Metazoa</taxon>
        <taxon>Spiralia</taxon>
        <taxon>Lophotrochozoa</taxon>
        <taxon>Mollusca</taxon>
        <taxon>Bivalvia</taxon>
        <taxon>Autobranchia</taxon>
        <taxon>Pteriomorphia</taxon>
        <taxon>Arcoida</taxon>
        <taxon>Arcoidea</taxon>
        <taxon>Arcidae</taxon>
        <taxon>Tegillarca</taxon>
    </lineage>
</organism>
<evidence type="ECO:0000313" key="3">
    <source>
        <dbReference type="Proteomes" id="UP001217089"/>
    </source>
</evidence>
<feature type="compositionally biased region" description="Polar residues" evidence="1">
    <location>
        <begin position="87"/>
        <end position="99"/>
    </location>
</feature>
<dbReference type="Pfam" id="PF15123">
    <property type="entry name" value="DUF4562"/>
    <property type="match status" value="1"/>
</dbReference>
<dbReference type="EMBL" id="JARBDR010000214">
    <property type="protein sequence ID" value="KAJ8318347.1"/>
    <property type="molecule type" value="Genomic_DNA"/>
</dbReference>
<sequence length="140" mass="15818">MSPEGTSETDYLWRPSTGTPFPRPKSTRVGEVGWGLPFMADNRITQSGRQIVVRLGEFRQYPGPKDEIDPDSDAALVMNVYKPKTPGTRSGSKRSNYSNRKYGRVPSATATTNYYPKYHRQTNYDFFSYTPAILGLVVVR</sequence>